<accession>A0ABW9RMW1</accession>
<dbReference type="InterPro" id="IPR051466">
    <property type="entry name" value="D-amino_acid_metab_enzyme"/>
</dbReference>
<dbReference type="Gene3D" id="2.40.37.20">
    <property type="entry name" value="D-serine dehydratase-like domain"/>
    <property type="match status" value="1"/>
</dbReference>
<sequence length="370" mass="40714">MNITKPTLLIDERKCKANIDRMVSKAKGRGLKLRPHFKTHQSLKVGEWFKEKGVEAITVSSLGMAKYFAGAGWNEITVAFPLNILQAELINELAADVKLNLLVDNVEAINAIKDRLTHPVSLFIEIDTGAGRTGVRFDNASEIQEVAKAIKSAEKLSLKGVYTHAGHSYKARSEEDILNIFKLTKSRIASAKEYIADLSADLEICMGDTPTCSVGEDFSGIDAISPGNFVFYDVMQVFIGSCQSADIAVAMVCPVVSINKQTREVCIYGGAVQFSKDNEEWNDKVIFGLIVQQDSKGWGEPVEGCYVKSLSQEHGIVRLSPKMFDEVKVGDLLTILPIHSCLTAEAMGSYLTLNGEFVDHYAQKNRDWPG</sequence>
<evidence type="ECO:0000259" key="3">
    <source>
        <dbReference type="SMART" id="SM01119"/>
    </source>
</evidence>
<organism evidence="4 5">
    <name type="scientific">Fulvivirga kasyanovii</name>
    <dbReference type="NCBI Taxonomy" id="396812"/>
    <lineage>
        <taxon>Bacteria</taxon>
        <taxon>Pseudomonadati</taxon>
        <taxon>Bacteroidota</taxon>
        <taxon>Cytophagia</taxon>
        <taxon>Cytophagales</taxon>
        <taxon>Fulvivirgaceae</taxon>
        <taxon>Fulvivirga</taxon>
    </lineage>
</organism>
<dbReference type="Pfam" id="PF01168">
    <property type="entry name" value="Ala_racemase_N"/>
    <property type="match status" value="1"/>
</dbReference>
<gene>
    <name evidence="4" type="ORF">E1163_10810</name>
</gene>
<dbReference type="SMART" id="SM01119">
    <property type="entry name" value="D-ser_dehydrat"/>
    <property type="match status" value="1"/>
</dbReference>
<dbReference type="InterPro" id="IPR029066">
    <property type="entry name" value="PLP-binding_barrel"/>
</dbReference>
<dbReference type="PANTHER" id="PTHR28004:SF2">
    <property type="entry name" value="D-SERINE DEHYDRATASE"/>
    <property type="match status" value="1"/>
</dbReference>
<dbReference type="Proteomes" id="UP000798808">
    <property type="component" value="Unassembled WGS sequence"/>
</dbReference>
<dbReference type="Pfam" id="PF14031">
    <property type="entry name" value="D-ser_dehydrat"/>
    <property type="match status" value="1"/>
</dbReference>
<proteinExistence type="inferred from homology"/>
<feature type="domain" description="D-serine dehydratase-like" evidence="3">
    <location>
        <begin position="248"/>
        <end position="354"/>
    </location>
</feature>
<comment type="similarity">
    <text evidence="1">Belongs to the DSD1 family.</text>
</comment>
<dbReference type="SUPFAM" id="SSF51419">
    <property type="entry name" value="PLP-binding barrel"/>
    <property type="match status" value="1"/>
</dbReference>
<dbReference type="RefSeq" id="WP_155171539.1">
    <property type="nucleotide sequence ID" value="NZ_BAAAFL010000016.1"/>
</dbReference>
<dbReference type="Gene3D" id="3.20.20.10">
    <property type="entry name" value="Alanine racemase"/>
    <property type="match status" value="1"/>
</dbReference>
<protein>
    <submittedName>
        <fullName evidence="4">Alanine racemase</fullName>
    </submittedName>
</protein>
<keyword evidence="2" id="KW-0456">Lyase</keyword>
<comment type="caution">
    <text evidence="4">The sequence shown here is derived from an EMBL/GenBank/DDBJ whole genome shotgun (WGS) entry which is preliminary data.</text>
</comment>
<dbReference type="InterPro" id="IPR001608">
    <property type="entry name" value="Ala_racemase_N"/>
</dbReference>
<reference evidence="4 5" key="1">
    <citation type="submission" date="2019-02" db="EMBL/GenBank/DDBJ databases">
        <authorList>
            <person name="Goldberg S.R."/>
            <person name="Haltli B.A."/>
            <person name="Correa H."/>
            <person name="Russell K.G."/>
        </authorList>
    </citation>
    <scope>NUCLEOTIDE SEQUENCE [LARGE SCALE GENOMIC DNA]</scope>
    <source>
        <strain evidence="4 5">JCM 16186</strain>
    </source>
</reference>
<dbReference type="EMBL" id="SMLW01000514">
    <property type="protein sequence ID" value="MTI25434.1"/>
    <property type="molecule type" value="Genomic_DNA"/>
</dbReference>
<dbReference type="InterPro" id="IPR042208">
    <property type="entry name" value="D-ser_dehydrat-like_sf"/>
</dbReference>
<keyword evidence="5" id="KW-1185">Reference proteome</keyword>
<dbReference type="PANTHER" id="PTHR28004">
    <property type="entry name" value="ZGC:162816-RELATED"/>
    <property type="match status" value="1"/>
</dbReference>
<dbReference type="InterPro" id="IPR026956">
    <property type="entry name" value="D-ser_dehydrat-like_dom"/>
</dbReference>
<evidence type="ECO:0000313" key="5">
    <source>
        <dbReference type="Proteomes" id="UP000798808"/>
    </source>
</evidence>
<name>A0ABW9RMW1_9BACT</name>
<evidence type="ECO:0000256" key="1">
    <source>
        <dbReference type="ARBA" id="ARBA00005323"/>
    </source>
</evidence>
<evidence type="ECO:0000313" key="4">
    <source>
        <dbReference type="EMBL" id="MTI25434.1"/>
    </source>
</evidence>
<evidence type="ECO:0000256" key="2">
    <source>
        <dbReference type="ARBA" id="ARBA00023239"/>
    </source>
</evidence>